<protein>
    <submittedName>
        <fullName evidence="13">DEBR0S4_04412g1_1</fullName>
    </submittedName>
</protein>
<feature type="compositionally biased region" description="Acidic residues" evidence="11">
    <location>
        <begin position="688"/>
        <end position="751"/>
    </location>
</feature>
<feature type="region of interest" description="Disordered" evidence="11">
    <location>
        <begin position="561"/>
        <end position="772"/>
    </location>
</feature>
<dbReference type="PROSITE" id="PS51462">
    <property type="entry name" value="NUDIX"/>
    <property type="match status" value="1"/>
</dbReference>
<keyword evidence="14" id="KW-1185">Reference proteome</keyword>
<evidence type="ECO:0000313" key="13">
    <source>
        <dbReference type="EMBL" id="VUG18868.1"/>
    </source>
</evidence>
<organism evidence="13 14">
    <name type="scientific">Dekkera bruxellensis</name>
    <name type="common">Brettanomyces custersii</name>
    <dbReference type="NCBI Taxonomy" id="5007"/>
    <lineage>
        <taxon>Eukaryota</taxon>
        <taxon>Fungi</taxon>
        <taxon>Dikarya</taxon>
        <taxon>Ascomycota</taxon>
        <taxon>Saccharomycotina</taxon>
        <taxon>Pichiomycetes</taxon>
        <taxon>Pichiales</taxon>
        <taxon>Pichiaceae</taxon>
        <taxon>Brettanomyces</taxon>
    </lineage>
</organism>
<dbReference type="EMBL" id="CABFWN010000004">
    <property type="protein sequence ID" value="VUG18868.1"/>
    <property type="molecule type" value="Genomic_DNA"/>
</dbReference>
<evidence type="ECO:0000256" key="10">
    <source>
        <dbReference type="ARBA" id="ARBA00023211"/>
    </source>
</evidence>
<name>A0A7D9H294_DEKBR</name>
<dbReference type="PANTHER" id="PTHR23114:SF17">
    <property type="entry name" value="M7GPPPN-MRNA HYDROLASE"/>
    <property type="match status" value="1"/>
</dbReference>
<keyword evidence="8" id="KW-0694">RNA-binding</keyword>
<keyword evidence="7" id="KW-0378">Hydrolase</keyword>
<dbReference type="InterPro" id="IPR007722">
    <property type="entry name" value="DCP2_BoxA"/>
</dbReference>
<dbReference type="CDD" id="cd03672">
    <property type="entry name" value="NUDIX_Dcp2p_Nudt20"/>
    <property type="match status" value="1"/>
</dbReference>
<feature type="domain" description="Nudix hydrolase" evidence="12">
    <location>
        <begin position="100"/>
        <end position="226"/>
    </location>
</feature>
<evidence type="ECO:0000256" key="4">
    <source>
        <dbReference type="ARBA" id="ARBA00022490"/>
    </source>
</evidence>
<dbReference type="InterPro" id="IPR036189">
    <property type="entry name" value="DCP2_BoxA_sf"/>
</dbReference>
<dbReference type="SMART" id="SM01125">
    <property type="entry name" value="DCP2"/>
    <property type="match status" value="1"/>
</dbReference>
<keyword evidence="9" id="KW-0866">Nonsense-mediated mRNA decay</keyword>
<evidence type="ECO:0000256" key="8">
    <source>
        <dbReference type="ARBA" id="ARBA00022884"/>
    </source>
</evidence>
<dbReference type="Pfam" id="PF05026">
    <property type="entry name" value="DCP2"/>
    <property type="match status" value="1"/>
</dbReference>
<evidence type="ECO:0000313" key="14">
    <source>
        <dbReference type="Proteomes" id="UP000478008"/>
    </source>
</evidence>
<dbReference type="InterPro" id="IPR020084">
    <property type="entry name" value="NUDIX_hydrolase_CS"/>
</dbReference>
<accession>A0A7D9H294</accession>
<feature type="region of interest" description="Disordered" evidence="11">
    <location>
        <begin position="261"/>
        <end position="295"/>
    </location>
</feature>
<evidence type="ECO:0000256" key="7">
    <source>
        <dbReference type="ARBA" id="ARBA00022801"/>
    </source>
</evidence>
<dbReference type="GO" id="GO:0006397">
    <property type="term" value="P:mRNA processing"/>
    <property type="evidence" value="ECO:0007669"/>
    <property type="project" value="UniProtKB-KW"/>
</dbReference>
<keyword evidence="6" id="KW-0479">Metal-binding</keyword>
<dbReference type="Gene3D" id="3.90.79.10">
    <property type="entry name" value="Nucleoside Triphosphate Pyrophosphohydrolase"/>
    <property type="match status" value="1"/>
</dbReference>
<feature type="compositionally biased region" description="Low complexity" evidence="11">
    <location>
        <begin position="575"/>
        <end position="584"/>
    </location>
</feature>
<keyword evidence="4" id="KW-0963">Cytoplasm</keyword>
<evidence type="ECO:0000256" key="2">
    <source>
        <dbReference type="ARBA" id="ARBA00004201"/>
    </source>
</evidence>
<evidence type="ECO:0000256" key="5">
    <source>
        <dbReference type="ARBA" id="ARBA00022664"/>
    </source>
</evidence>
<dbReference type="Proteomes" id="UP000478008">
    <property type="component" value="Unassembled WGS sequence"/>
</dbReference>
<dbReference type="Gene3D" id="1.10.10.1050">
    <property type="entry name" value="Dcp2, box A domain"/>
    <property type="match status" value="1"/>
</dbReference>
<feature type="region of interest" description="Disordered" evidence="11">
    <location>
        <begin position="452"/>
        <end position="482"/>
    </location>
</feature>
<proteinExistence type="inferred from homology"/>
<dbReference type="InterPro" id="IPR015797">
    <property type="entry name" value="NUDIX_hydrolase-like_dom_sf"/>
</dbReference>
<evidence type="ECO:0000256" key="3">
    <source>
        <dbReference type="ARBA" id="ARBA00005279"/>
    </source>
</evidence>
<evidence type="ECO:0000259" key="12">
    <source>
        <dbReference type="PROSITE" id="PS51462"/>
    </source>
</evidence>
<dbReference type="Pfam" id="PF00293">
    <property type="entry name" value="NUDIX"/>
    <property type="match status" value="1"/>
</dbReference>
<keyword evidence="5" id="KW-0507">mRNA processing</keyword>
<feature type="compositionally biased region" description="Basic and acidic residues" evidence="11">
    <location>
        <begin position="671"/>
        <end position="687"/>
    </location>
</feature>
<feature type="compositionally biased region" description="Low complexity" evidence="11">
    <location>
        <begin position="636"/>
        <end position="651"/>
    </location>
</feature>
<dbReference type="GO" id="GO:0000290">
    <property type="term" value="P:deadenylation-dependent decapping of nuclear-transcribed mRNA"/>
    <property type="evidence" value="ECO:0007669"/>
    <property type="project" value="InterPro"/>
</dbReference>
<feature type="compositionally biased region" description="Basic and acidic residues" evidence="11">
    <location>
        <begin position="621"/>
        <end position="634"/>
    </location>
</feature>
<dbReference type="AlphaFoldDB" id="A0A7D9H294"/>
<feature type="compositionally biased region" description="Polar residues" evidence="11">
    <location>
        <begin position="328"/>
        <end position="342"/>
    </location>
</feature>
<dbReference type="InterPro" id="IPR000086">
    <property type="entry name" value="NUDIX_hydrolase_dom"/>
</dbReference>
<dbReference type="GO" id="GO:0000184">
    <property type="term" value="P:nuclear-transcribed mRNA catabolic process, nonsense-mediated decay"/>
    <property type="evidence" value="ECO:0007669"/>
    <property type="project" value="UniProtKB-KW"/>
</dbReference>
<dbReference type="InterPro" id="IPR044099">
    <property type="entry name" value="Dcp2_NUDIX"/>
</dbReference>
<comment type="similarity">
    <text evidence="3">Belongs to the Nudix hydrolase family. DCP2 subfamily.</text>
</comment>
<feature type="region of interest" description="Disordered" evidence="11">
    <location>
        <begin position="494"/>
        <end position="548"/>
    </location>
</feature>
<dbReference type="GO" id="GO:0030145">
    <property type="term" value="F:manganese ion binding"/>
    <property type="evidence" value="ECO:0007669"/>
    <property type="project" value="InterPro"/>
</dbReference>
<dbReference type="GO" id="GO:0000932">
    <property type="term" value="C:P-body"/>
    <property type="evidence" value="ECO:0007669"/>
    <property type="project" value="UniProtKB-SubCell"/>
</dbReference>
<feature type="region of interest" description="Disordered" evidence="11">
    <location>
        <begin position="328"/>
        <end position="350"/>
    </location>
</feature>
<dbReference type="SUPFAM" id="SSF55811">
    <property type="entry name" value="Nudix"/>
    <property type="match status" value="1"/>
</dbReference>
<sequence length="772" mass="85262">MSIHLREGFANETLERVLEDLAVRFVVNCPAEDLSSSERVLFQIEEAHWFYEDFIRPLNMLFPAMKMNQFTAKILQRCPMVWRWEETSKQALAKFGKYKSIIPVRGCALLNTDRSKLLLVQGTESSSWSFPRGKISKDESDVECAVREMYEETGFDASPYVDEEEYAERRIRGKNYKIFFCSGIPEDTEFKPVARNEIRRIKWFELSKLEKDAKHGKSKTKLFLIDTMLKSILGYVRRMKSAESDEQLKIKATAQLKRLLGIQPAGSDSRQTEQVRPGGEKTSPGSKLATQSADPGRELLTMLQKACNRRPAANPADATVSADHQAMLPQNSLGSPFSSNMPIESAAGQPPASALPLPFFPLPFFNPFVPPASVLPAQFPVPPLPPVANARAPQAADYTRAPFSSGENIHAPAAPPSSAFSRPTAGPKPVNPAQKLLMMLKSTPQVGLQKKITVLKRPARAGKTEELPEPSQGTFPAPHVVQKPTGASQLLNILKKKPEPAAQPESRPECRPESQLGDSKHLAAEKPSVTAKQLLNERPKTGANKDPSLYLLGLLNNKKGAIPSAETADSEKTRSSSSGSPTASNELLGILKKRPTGAKKEAGSSNELLSILKRPVAGQEKSNKEPIFRQKSADKNSGAAGNSAGSLLALLKRPSKKETTGGKSLLNILMKPKEEEGKEETIGKEKEDEGEEEEENKEEEEEEDNEEGEEDEDNEEVDNEEADNEEADNEEADNEEADFDDFDDFDDIDDVADSHSLRGRSIKTYVDEDDMY</sequence>
<evidence type="ECO:0000256" key="11">
    <source>
        <dbReference type="SAM" id="MobiDB-lite"/>
    </source>
</evidence>
<dbReference type="PROSITE" id="PS00893">
    <property type="entry name" value="NUDIX_BOX"/>
    <property type="match status" value="1"/>
</dbReference>
<feature type="region of interest" description="Disordered" evidence="11">
    <location>
        <begin position="402"/>
        <end position="430"/>
    </location>
</feature>
<dbReference type="PANTHER" id="PTHR23114">
    <property type="entry name" value="M7GPPPN-MRNA HYDROLASE"/>
    <property type="match status" value="1"/>
</dbReference>
<reference evidence="13 14" key="1">
    <citation type="submission" date="2019-07" db="EMBL/GenBank/DDBJ databases">
        <authorList>
            <person name="Friedrich A."/>
            <person name="Schacherer J."/>
        </authorList>
    </citation>
    <scope>NUCLEOTIDE SEQUENCE [LARGE SCALE GENOMIC DNA]</scope>
</reference>
<feature type="compositionally biased region" description="Polar residues" evidence="11">
    <location>
        <begin position="283"/>
        <end position="293"/>
    </location>
</feature>
<keyword evidence="10" id="KW-0464">Manganese</keyword>
<comment type="cofactor">
    <cofactor evidence="1">
        <name>Mn(2+)</name>
        <dbReference type="ChEBI" id="CHEBI:29035"/>
    </cofactor>
</comment>
<dbReference type="GO" id="GO:0003723">
    <property type="term" value="F:RNA binding"/>
    <property type="evidence" value="ECO:0007669"/>
    <property type="project" value="UniProtKB-KW"/>
</dbReference>
<dbReference type="FunFam" id="3.90.79.10:FF:000045">
    <property type="entry name" value="mRNA-decapping enzyme 2"/>
    <property type="match status" value="1"/>
</dbReference>
<comment type="subcellular location">
    <subcellularLocation>
        <location evidence="2">Cytoplasm</location>
        <location evidence="2">P-body</location>
    </subcellularLocation>
</comment>
<gene>
    <name evidence="13" type="ORF">DEBR0S4_04412G</name>
</gene>
<evidence type="ECO:0000256" key="6">
    <source>
        <dbReference type="ARBA" id="ARBA00022723"/>
    </source>
</evidence>
<feature type="compositionally biased region" description="Basic and acidic residues" evidence="11">
    <location>
        <begin position="506"/>
        <end position="524"/>
    </location>
</feature>
<evidence type="ECO:0000256" key="1">
    <source>
        <dbReference type="ARBA" id="ARBA00001936"/>
    </source>
</evidence>
<evidence type="ECO:0000256" key="9">
    <source>
        <dbReference type="ARBA" id="ARBA00023161"/>
    </source>
</evidence>
<dbReference type="SUPFAM" id="SSF140586">
    <property type="entry name" value="Dcp2 domain-like"/>
    <property type="match status" value="1"/>
</dbReference>
<dbReference type="GO" id="GO:0140933">
    <property type="term" value="F:5'-(N(7)-methylguanosine 5'-triphospho)-[mRNA] hydrolase activity"/>
    <property type="evidence" value="ECO:0007669"/>
    <property type="project" value="InterPro"/>
</dbReference>